<feature type="compositionally biased region" description="Basic residues" evidence="1">
    <location>
        <begin position="63"/>
        <end position="74"/>
    </location>
</feature>
<feature type="region of interest" description="Disordered" evidence="1">
    <location>
        <begin position="53"/>
        <end position="75"/>
    </location>
</feature>
<dbReference type="EMBL" id="KN847005">
    <property type="protein sequence ID" value="KIW87210.1"/>
    <property type="molecule type" value="Genomic_DNA"/>
</dbReference>
<evidence type="ECO:0000256" key="1">
    <source>
        <dbReference type="SAM" id="MobiDB-lite"/>
    </source>
</evidence>
<gene>
    <name evidence="3" type="ORF">Z519_12112</name>
</gene>
<dbReference type="GeneID" id="27705040"/>
<keyword evidence="2" id="KW-0732">Signal</keyword>
<evidence type="ECO:0000313" key="3">
    <source>
        <dbReference type="EMBL" id="KIW87210.1"/>
    </source>
</evidence>
<dbReference type="OrthoDB" id="10364536at2759"/>
<feature type="region of interest" description="Disordered" evidence="1">
    <location>
        <begin position="182"/>
        <end position="204"/>
    </location>
</feature>
<evidence type="ECO:0000313" key="4">
    <source>
        <dbReference type="Proteomes" id="UP000053789"/>
    </source>
</evidence>
<organism evidence="3 4">
    <name type="scientific">Cladophialophora bantiana (strain ATCC 10958 / CBS 173.52 / CDC B-1940 / NIH 8579)</name>
    <name type="common">Xylohypha bantiana</name>
    <dbReference type="NCBI Taxonomy" id="1442370"/>
    <lineage>
        <taxon>Eukaryota</taxon>
        <taxon>Fungi</taxon>
        <taxon>Dikarya</taxon>
        <taxon>Ascomycota</taxon>
        <taxon>Pezizomycotina</taxon>
        <taxon>Eurotiomycetes</taxon>
        <taxon>Chaetothyriomycetidae</taxon>
        <taxon>Chaetothyriales</taxon>
        <taxon>Herpotrichiellaceae</taxon>
        <taxon>Cladophialophora</taxon>
    </lineage>
</organism>
<feature type="chain" id="PRO_5002259317" evidence="2">
    <location>
        <begin position="18"/>
        <end position="228"/>
    </location>
</feature>
<dbReference type="Proteomes" id="UP000053789">
    <property type="component" value="Unassembled WGS sequence"/>
</dbReference>
<reference evidence="3" key="1">
    <citation type="submission" date="2015-01" db="EMBL/GenBank/DDBJ databases">
        <title>The Genome Sequence of Cladophialophora bantiana CBS 173.52.</title>
        <authorList>
            <consortium name="The Broad Institute Genomics Platform"/>
            <person name="Cuomo C."/>
            <person name="de Hoog S."/>
            <person name="Gorbushina A."/>
            <person name="Stielow B."/>
            <person name="Teixiera M."/>
            <person name="Abouelleil A."/>
            <person name="Chapman S.B."/>
            <person name="Priest M."/>
            <person name="Young S.K."/>
            <person name="Wortman J."/>
            <person name="Nusbaum C."/>
            <person name="Birren B."/>
        </authorList>
    </citation>
    <scope>NUCLEOTIDE SEQUENCE [LARGE SCALE GENOMIC DNA]</scope>
    <source>
        <strain evidence="3">CBS 173.52</strain>
    </source>
</reference>
<protein>
    <submittedName>
        <fullName evidence="3">Uncharacterized protein</fullName>
    </submittedName>
</protein>
<proteinExistence type="predicted"/>
<name>A0A0D2H8I2_CLAB1</name>
<feature type="signal peptide" evidence="2">
    <location>
        <begin position="1"/>
        <end position="17"/>
    </location>
</feature>
<keyword evidence="4" id="KW-1185">Reference proteome</keyword>
<dbReference type="HOGENOM" id="CLU_1214625_0_0_1"/>
<accession>A0A0D2H8I2</accession>
<evidence type="ECO:0000256" key="2">
    <source>
        <dbReference type="SAM" id="SignalP"/>
    </source>
</evidence>
<dbReference type="AlphaFoldDB" id="A0A0D2H8I2"/>
<dbReference type="VEuPathDB" id="FungiDB:Z519_12112"/>
<dbReference type="RefSeq" id="XP_016613879.1">
    <property type="nucleotide sequence ID" value="XM_016769820.1"/>
</dbReference>
<sequence>MLQSLLTLALPVLSTTAATVFLPPTIFCEMEWRNRMETTHDKMYIQVPSRKRLEETPAAKAPARQRKPVCSKRKRQDEIADPLMPGVYLLDMSEEMPQKKARRDGDEASMLSDTLESPDFSNAPLTNFDTCSDIQASSGSSDCGESSEIFSAGPLSDTVTTPNSPAFLDFDSDSTLVDPALLAGAEEDRPRGSETSDDVDETGWDFMTGVETSAYTPMNELDFMGNGE</sequence>